<feature type="compositionally biased region" description="Acidic residues" evidence="1">
    <location>
        <begin position="737"/>
        <end position="753"/>
    </location>
</feature>
<feature type="compositionally biased region" description="Low complexity" evidence="1">
    <location>
        <begin position="278"/>
        <end position="299"/>
    </location>
</feature>
<feature type="region of interest" description="Disordered" evidence="1">
    <location>
        <begin position="404"/>
        <end position="519"/>
    </location>
</feature>
<feature type="compositionally biased region" description="Polar residues" evidence="1">
    <location>
        <begin position="265"/>
        <end position="277"/>
    </location>
</feature>
<organism evidence="2 3">
    <name type="scientific">Heterostelium pallidum (strain ATCC 26659 / Pp 5 / PN500)</name>
    <name type="common">Cellular slime mold</name>
    <name type="synonym">Polysphondylium pallidum</name>
    <dbReference type="NCBI Taxonomy" id="670386"/>
    <lineage>
        <taxon>Eukaryota</taxon>
        <taxon>Amoebozoa</taxon>
        <taxon>Evosea</taxon>
        <taxon>Eumycetozoa</taxon>
        <taxon>Dictyostelia</taxon>
        <taxon>Acytosteliales</taxon>
        <taxon>Acytosteliaceae</taxon>
        <taxon>Heterostelium</taxon>
    </lineage>
</organism>
<name>D3BR04_HETP5</name>
<protein>
    <submittedName>
        <fullName evidence="2">Uncharacterized protein</fullName>
    </submittedName>
</protein>
<feature type="compositionally biased region" description="Low complexity" evidence="1">
    <location>
        <begin position="222"/>
        <end position="246"/>
    </location>
</feature>
<feature type="region of interest" description="Disordered" evidence="1">
    <location>
        <begin position="117"/>
        <end position="151"/>
    </location>
</feature>
<dbReference type="AlphaFoldDB" id="D3BR04"/>
<dbReference type="InParanoid" id="D3BR04"/>
<dbReference type="EMBL" id="ADBJ01000049">
    <property type="protein sequence ID" value="EFA76190.1"/>
    <property type="molecule type" value="Genomic_DNA"/>
</dbReference>
<evidence type="ECO:0000313" key="3">
    <source>
        <dbReference type="Proteomes" id="UP000001396"/>
    </source>
</evidence>
<dbReference type="RefSeq" id="XP_020428323.1">
    <property type="nucleotide sequence ID" value="XM_020581183.1"/>
</dbReference>
<feature type="compositionally biased region" description="Low complexity" evidence="1">
    <location>
        <begin position="463"/>
        <end position="472"/>
    </location>
</feature>
<gene>
    <name evidence="2" type="ORF">PPL_10407</name>
</gene>
<accession>D3BR04</accession>
<keyword evidence="3" id="KW-1185">Reference proteome</keyword>
<feature type="compositionally biased region" description="Polar residues" evidence="1">
    <location>
        <begin position="204"/>
        <end position="221"/>
    </location>
</feature>
<feature type="region of interest" description="Disordered" evidence="1">
    <location>
        <begin position="265"/>
        <end position="374"/>
    </location>
</feature>
<dbReference type="Proteomes" id="UP000001396">
    <property type="component" value="Unassembled WGS sequence"/>
</dbReference>
<evidence type="ECO:0000256" key="1">
    <source>
        <dbReference type="SAM" id="MobiDB-lite"/>
    </source>
</evidence>
<feature type="compositionally biased region" description="Low complexity" evidence="1">
    <location>
        <begin position="132"/>
        <end position="151"/>
    </location>
</feature>
<reference evidence="2 3" key="1">
    <citation type="journal article" date="2011" name="Genome Res.">
        <title>Phylogeny-wide analysis of social amoeba genomes highlights ancient origins for complex intercellular communication.</title>
        <authorList>
            <person name="Heidel A.J."/>
            <person name="Lawal H.M."/>
            <person name="Felder M."/>
            <person name="Schilde C."/>
            <person name="Helps N.R."/>
            <person name="Tunggal B."/>
            <person name="Rivero F."/>
            <person name="John U."/>
            <person name="Schleicher M."/>
            <person name="Eichinger L."/>
            <person name="Platzer M."/>
            <person name="Noegel A.A."/>
            <person name="Schaap P."/>
            <person name="Gloeckner G."/>
        </authorList>
    </citation>
    <scope>NUCLEOTIDE SEQUENCE [LARGE SCALE GENOMIC DNA]</scope>
    <source>
        <strain evidence="3">ATCC 26659 / Pp 5 / PN500</strain>
    </source>
</reference>
<feature type="compositionally biased region" description="Low complexity" evidence="1">
    <location>
        <begin position="309"/>
        <end position="370"/>
    </location>
</feature>
<sequence length="858" mass="97551">MDSNNNSDLNNIAMPTEWIRRKKNSNNNNVQSPQQQQQQQQSNKTANNNITSRNGVTFQASDFTIRNDFFGGGDNNYNNSSEYDHEQQQSHQNYLDYIHSDTNGGETISSHSNFHFTDTTPTKQHSTKHTTPKSTTNNNNNKHVYTTTTTTPTRHQNQAYSFIDLDDISSSSNDNFNNNYNNNNSKIITDVFDKKKMFSMLSPTKTTQGATTGQNYNTPLKSYNNSASNSNYNSIGNNDNNSGESDNFWDNYDEEKRRIQHVKQSPLSNVHMTPNSKQQLQQHLQQNQPTTPQPRKTPLNLFKQHNNPNQYNNIDNSSSSINNNSNYSVKKNLFNNNNTYNTSNSKNNNNYSNNSNKFNTNDIFNSSISSSDDDIVDYNQSQQQQQQKNRKQQQQQNTISNNVYSYSISDDNGMMVGDDDDDIDPTIPVPLFGSSQSPSKNSPSKANVSNKRKETAPVVYYQNEDANNNNNNNDDDDGNDNDSENTQPLTPTQGLPLLTGNNNNNNSNNQQQQQQYLSSQRSLSQLFGLERTSSFKKDKVFFNSILKQSTVPLNNNYNNNDSSSQQQLQIQHSQSNLSQTTTTTGTQPQQQPIVNILTHSNSNSLSVYSQQQALSQSANYNNNNNNQFDGFSQLQQQLRQKSKDIIRSSSQISFDWNQDNEEPEDITSSLDATDQLAPQYPPPQSIAHNYFDTQSISDPITSKPSPPPPKFEETYTRTKFLNNLRNTLDVSTKKDIEEIDDDDNNEQDSILDESFDHNNNNDGEEEDKLVDGPMNDKDLQHNQTPHSNQQQQQQHARWRQFEGVADLQFDQSNQGGLTDELAGQATTQHRADYKAWNAIYFCTSEYTSDSTDCWPARR</sequence>
<feature type="compositionally biased region" description="Low complexity" evidence="1">
    <location>
        <begin position="379"/>
        <end position="397"/>
    </location>
</feature>
<dbReference type="OMA" id="MSKENNT"/>
<feature type="compositionally biased region" description="Low complexity" evidence="1">
    <location>
        <begin position="484"/>
        <end position="519"/>
    </location>
</feature>
<comment type="caution">
    <text evidence="2">The sequence shown here is derived from an EMBL/GenBank/DDBJ whole genome shotgun (WGS) entry which is preliminary data.</text>
</comment>
<feature type="region of interest" description="Disordered" evidence="1">
    <location>
        <begin position="379"/>
        <end position="398"/>
    </location>
</feature>
<feature type="region of interest" description="Disordered" evidence="1">
    <location>
        <begin position="204"/>
        <end position="249"/>
    </location>
</feature>
<feature type="compositionally biased region" description="Low complexity" evidence="1">
    <location>
        <begin position="25"/>
        <end position="49"/>
    </location>
</feature>
<feature type="compositionally biased region" description="Low complexity" evidence="1">
    <location>
        <begin position="434"/>
        <end position="449"/>
    </location>
</feature>
<evidence type="ECO:0000313" key="2">
    <source>
        <dbReference type="EMBL" id="EFA76190.1"/>
    </source>
</evidence>
<feature type="region of interest" description="Disordered" evidence="1">
    <location>
        <begin position="735"/>
        <end position="795"/>
    </location>
</feature>
<dbReference type="GeneID" id="31365876"/>
<proteinExistence type="predicted"/>
<feature type="compositionally biased region" description="Low complexity" evidence="1">
    <location>
        <begin position="781"/>
        <end position="795"/>
    </location>
</feature>
<feature type="region of interest" description="Disordered" evidence="1">
    <location>
        <begin position="553"/>
        <end position="588"/>
    </location>
</feature>
<feature type="region of interest" description="Disordered" evidence="1">
    <location>
        <begin position="24"/>
        <end position="55"/>
    </location>
</feature>
<feature type="compositionally biased region" description="Acidic residues" evidence="1">
    <location>
        <begin position="473"/>
        <end position="483"/>
    </location>
</feature>